<feature type="compositionally biased region" description="Basic and acidic residues" evidence="1">
    <location>
        <begin position="147"/>
        <end position="159"/>
    </location>
</feature>
<accession>A0A176WIG3</accession>
<evidence type="ECO:0000313" key="2">
    <source>
        <dbReference type="EMBL" id="OAE32433.1"/>
    </source>
</evidence>
<evidence type="ECO:0000256" key="1">
    <source>
        <dbReference type="SAM" id="MobiDB-lite"/>
    </source>
</evidence>
<name>A0A176WIG3_MARPO</name>
<feature type="compositionally biased region" description="Basic residues" evidence="1">
    <location>
        <begin position="160"/>
        <end position="170"/>
    </location>
</feature>
<dbReference type="Proteomes" id="UP000077202">
    <property type="component" value="Unassembled WGS sequence"/>
</dbReference>
<gene>
    <name evidence="2" type="ORF">AXG93_3218s1050</name>
</gene>
<feature type="region of interest" description="Disordered" evidence="1">
    <location>
        <begin position="130"/>
        <end position="170"/>
    </location>
</feature>
<sequence length="170" mass="18895">MKETKSDVMDEREERLWKNNVDARTDSARPRYALSRSSAALGAGQGRAGAKAVARERGSAGLVLRYWLLASALQLVSASELSVMICLARVRTSSTLDGPFYAPTTEHNAFRQIYERQLVAPVQFPGLGGREGEAASASRAVAGQWTAEREREREREGARRRGFRIRQRKS</sequence>
<reference evidence="2" key="1">
    <citation type="submission" date="2016-03" db="EMBL/GenBank/DDBJ databases">
        <title>Mechanisms controlling the formation of the plant cell surface in tip-growing cells are functionally conserved among land plants.</title>
        <authorList>
            <person name="Honkanen S."/>
            <person name="Jones V.A."/>
            <person name="Morieri G."/>
            <person name="Champion C."/>
            <person name="Hetherington A.J."/>
            <person name="Kelly S."/>
            <person name="Saint-Marcoux D."/>
            <person name="Proust H."/>
            <person name="Prescott H."/>
            <person name="Dolan L."/>
        </authorList>
    </citation>
    <scope>NUCLEOTIDE SEQUENCE [LARGE SCALE GENOMIC DNA]</scope>
    <source>
        <tissue evidence="2">Whole gametophyte</tissue>
    </source>
</reference>
<comment type="caution">
    <text evidence="2">The sequence shown here is derived from an EMBL/GenBank/DDBJ whole genome shotgun (WGS) entry which is preliminary data.</text>
</comment>
<evidence type="ECO:0000313" key="3">
    <source>
        <dbReference type="Proteomes" id="UP000077202"/>
    </source>
</evidence>
<proteinExistence type="predicted"/>
<dbReference type="AlphaFoldDB" id="A0A176WIG3"/>
<keyword evidence="3" id="KW-1185">Reference proteome</keyword>
<dbReference type="EMBL" id="LVLJ01000822">
    <property type="protein sequence ID" value="OAE32433.1"/>
    <property type="molecule type" value="Genomic_DNA"/>
</dbReference>
<protein>
    <submittedName>
        <fullName evidence="2">Uncharacterized protein</fullName>
    </submittedName>
</protein>
<organism evidence="2 3">
    <name type="scientific">Marchantia polymorpha subsp. ruderalis</name>
    <dbReference type="NCBI Taxonomy" id="1480154"/>
    <lineage>
        <taxon>Eukaryota</taxon>
        <taxon>Viridiplantae</taxon>
        <taxon>Streptophyta</taxon>
        <taxon>Embryophyta</taxon>
        <taxon>Marchantiophyta</taxon>
        <taxon>Marchantiopsida</taxon>
        <taxon>Marchantiidae</taxon>
        <taxon>Marchantiales</taxon>
        <taxon>Marchantiaceae</taxon>
        <taxon>Marchantia</taxon>
    </lineage>
</organism>